<dbReference type="Gene3D" id="3.40.50.720">
    <property type="entry name" value="NAD(P)-binding Rossmann-like Domain"/>
    <property type="match status" value="2"/>
</dbReference>
<evidence type="ECO:0000313" key="4">
    <source>
        <dbReference type="EMBL" id="VYU09220.1"/>
    </source>
</evidence>
<dbReference type="Pfam" id="PF02826">
    <property type="entry name" value="2-Hacid_dh_C"/>
    <property type="match status" value="1"/>
</dbReference>
<reference evidence="4" key="1">
    <citation type="submission" date="2019-11" db="EMBL/GenBank/DDBJ databases">
        <authorList>
            <person name="Feng L."/>
        </authorList>
    </citation>
    <scope>NUCLEOTIDE SEQUENCE</scope>
    <source>
        <strain evidence="4">CsymbiosumLFYP84</strain>
    </source>
</reference>
<evidence type="ECO:0000256" key="1">
    <source>
        <dbReference type="ARBA" id="ARBA00005854"/>
    </source>
</evidence>
<dbReference type="RefSeq" id="WP_003510024.1">
    <property type="nucleotide sequence ID" value="NZ_CABKPP010000007.1"/>
</dbReference>
<keyword evidence="4" id="KW-0560">Oxidoreductase</keyword>
<comment type="similarity">
    <text evidence="1">Belongs to the D-isomer specific 2-hydroxyacid dehydrogenase family.</text>
</comment>
<sequence length="360" mass="40173">MIKNYDIIHFEALGEEARHLVDETKAAQECGLIPTDLRYLVTPQNLQEFLKQNPQEELPDIISIKTHSILPASYMSGTKKSIITRSAGYDHLETLCDIANITSLRNYCVNSVAQTAIKFMYAAAGLLNQYTVNAATFERNMTASFMELTPDRVATVFGVGKIGKRAYDLVKANGLTAQAVDIRENELRDLYGDSVKFVSKEEAIKNSDIIINAMNLTRIPDSIFYNENYFSEEVLRQGKKGLIFINITRGEIAPEAGLLHLYQEGIIGGIGLDVFTAENDFSQSLRNQKTTSDENLLAARRLLEMAEDRTANIYVQPHQAFNSDLAAAAKASDTVKHMIEWFKCGKTGFDEQLPYYGKAG</sequence>
<dbReference type="PANTHER" id="PTHR43026">
    <property type="entry name" value="2-HYDROXYACID DEHYDROGENASE HOMOLOG 1-RELATED"/>
    <property type="match status" value="1"/>
</dbReference>
<organism evidence="4">
    <name type="scientific">Clostridium symbiosum</name>
    <name type="common">Bacteroides symbiosus</name>
    <dbReference type="NCBI Taxonomy" id="1512"/>
    <lineage>
        <taxon>Bacteria</taxon>
        <taxon>Bacillati</taxon>
        <taxon>Bacillota</taxon>
        <taxon>Clostridia</taxon>
        <taxon>Lachnospirales</taxon>
        <taxon>Lachnospiraceae</taxon>
        <taxon>Otoolea</taxon>
    </lineage>
</organism>
<evidence type="ECO:0000256" key="2">
    <source>
        <dbReference type="ARBA" id="ARBA00023027"/>
    </source>
</evidence>
<keyword evidence="2" id="KW-0520">NAD</keyword>
<dbReference type="InterPro" id="IPR036291">
    <property type="entry name" value="NAD(P)-bd_dom_sf"/>
</dbReference>
<name>A0A6N3BX90_CLOSY</name>
<accession>A0A6N3BX90</accession>
<protein>
    <submittedName>
        <fullName evidence="4">D-specific alpha-keto acid dehydrogenase</fullName>
        <ecNumber evidence="4">1.1.1.-</ecNumber>
    </submittedName>
</protein>
<dbReference type="InterPro" id="IPR006140">
    <property type="entry name" value="D-isomer_DH_NAD-bd"/>
</dbReference>
<dbReference type="EC" id="1.1.1.-" evidence="4"/>
<dbReference type="SUPFAM" id="SSF51735">
    <property type="entry name" value="NAD(P)-binding Rossmann-fold domains"/>
    <property type="match status" value="1"/>
</dbReference>
<dbReference type="GO" id="GO:0008720">
    <property type="term" value="F:D-lactate dehydrogenase (NAD+) activity"/>
    <property type="evidence" value="ECO:0007669"/>
    <property type="project" value="TreeGrafter"/>
</dbReference>
<proteinExistence type="inferred from homology"/>
<dbReference type="InterPro" id="IPR058205">
    <property type="entry name" value="D-LDH-like"/>
</dbReference>
<dbReference type="GO" id="GO:0051287">
    <property type="term" value="F:NAD binding"/>
    <property type="evidence" value="ECO:0007669"/>
    <property type="project" value="InterPro"/>
</dbReference>
<dbReference type="PANTHER" id="PTHR43026:SF1">
    <property type="entry name" value="2-HYDROXYACID DEHYDROGENASE HOMOLOG 1-RELATED"/>
    <property type="match status" value="1"/>
</dbReference>
<dbReference type="AlphaFoldDB" id="A0A6N3BX90"/>
<dbReference type="EMBL" id="CACRUA010000017">
    <property type="protein sequence ID" value="VYU09220.1"/>
    <property type="molecule type" value="Genomic_DNA"/>
</dbReference>
<evidence type="ECO:0000259" key="3">
    <source>
        <dbReference type="Pfam" id="PF02826"/>
    </source>
</evidence>
<feature type="domain" description="D-isomer specific 2-hydroxyacid dehydrogenase NAD-binding" evidence="3">
    <location>
        <begin position="149"/>
        <end position="290"/>
    </location>
</feature>
<gene>
    <name evidence="4" type="primary">vanH</name>
    <name evidence="4" type="ORF">CSLFYP84_01295</name>
</gene>